<gene>
    <name evidence="2" type="ORF">EHS11_10945</name>
</gene>
<dbReference type="EMBL" id="RQHV01000049">
    <property type="protein sequence ID" value="TGN10069.1"/>
    <property type="molecule type" value="Genomic_DNA"/>
</dbReference>
<organism evidence="2 3">
    <name type="scientific">Leptospira ilyithenensis</name>
    <dbReference type="NCBI Taxonomy" id="2484901"/>
    <lineage>
        <taxon>Bacteria</taxon>
        <taxon>Pseudomonadati</taxon>
        <taxon>Spirochaetota</taxon>
        <taxon>Spirochaetia</taxon>
        <taxon>Leptospirales</taxon>
        <taxon>Leptospiraceae</taxon>
        <taxon>Leptospira</taxon>
    </lineage>
</organism>
<evidence type="ECO:0000313" key="3">
    <source>
        <dbReference type="Proteomes" id="UP000298264"/>
    </source>
</evidence>
<dbReference type="Proteomes" id="UP000298264">
    <property type="component" value="Unassembled WGS sequence"/>
</dbReference>
<protein>
    <submittedName>
        <fullName evidence="2">Uncharacterized protein</fullName>
    </submittedName>
</protein>
<reference evidence="2" key="1">
    <citation type="journal article" date="2019" name="PLoS Negl. Trop. Dis.">
        <title>Revisiting the worldwide diversity of Leptospira species in the environment.</title>
        <authorList>
            <person name="Vincent A.T."/>
            <person name="Schiettekatte O."/>
            <person name="Bourhy P."/>
            <person name="Veyrier F.J."/>
            <person name="Picardeau M."/>
        </authorList>
    </citation>
    <scope>NUCLEOTIDE SEQUENCE [LARGE SCALE GENOMIC DNA]</scope>
    <source>
        <strain evidence="2">201400974</strain>
    </source>
</reference>
<accession>A0A4R9LMZ6</accession>
<keyword evidence="3" id="KW-1185">Reference proteome</keyword>
<feature type="compositionally biased region" description="Polar residues" evidence="1">
    <location>
        <begin position="277"/>
        <end position="287"/>
    </location>
</feature>
<evidence type="ECO:0000313" key="2">
    <source>
        <dbReference type="EMBL" id="TGN10069.1"/>
    </source>
</evidence>
<sequence length="488" mass="55237">MAETAKKVLEKKGQGEYEFTPYGEFLSYFHAHIDIFKRLLKAKKNDPAQIEAISKSVKAYMTANIKKTDHFFENLPQFSTMLGVSQGEISSYLNTNFIEVLGKVQEKLKIQELEKINNAPEQQYERITEEIIEKLQFVFPADTHFAERGILIVLENTKTGEITEPKGLMAESARAALAVSGNASEKAGTISLSEALAQANAPPPPPVKKTLLPEKEKSILQEIVELYGDTLTGGLLEVQIGPPVDENAHIEEVPSSSKQEKKDDYEIEDLDFEEDSGSSQMQTSTPETPDGILDDIGGILDFDSTPEPEPEEDPYLDTVRNYSVREYIELTSVIVSYQQKADQVGYQNWLRTQPEFEKTVISFRAQLMKEAKGESVDWSQAFQSISSKTEFTSDSLHLLQQKLKNFQIVKMTLDRTIAELRKGSPEFMNLVRMAWPHIQKAFFDVPNYEAVQRSLKGILSRVNEESHKKDLTRIFSQALNFIQSKYKD</sequence>
<dbReference type="AlphaFoldDB" id="A0A4R9LMZ6"/>
<proteinExistence type="predicted"/>
<dbReference type="OrthoDB" id="341948at2"/>
<feature type="region of interest" description="Disordered" evidence="1">
    <location>
        <begin position="272"/>
        <end position="295"/>
    </location>
</feature>
<name>A0A4R9LMZ6_9LEPT</name>
<comment type="caution">
    <text evidence="2">The sequence shown here is derived from an EMBL/GenBank/DDBJ whole genome shotgun (WGS) entry which is preliminary data.</text>
</comment>
<evidence type="ECO:0000256" key="1">
    <source>
        <dbReference type="SAM" id="MobiDB-lite"/>
    </source>
</evidence>
<dbReference type="RefSeq" id="WP_135764449.1">
    <property type="nucleotide sequence ID" value="NZ_RQHV01000049.1"/>
</dbReference>